<feature type="transmembrane region" description="Helical" evidence="1">
    <location>
        <begin position="6"/>
        <end position="23"/>
    </location>
</feature>
<proteinExistence type="predicted"/>
<dbReference type="Proteomes" id="UP000878956">
    <property type="component" value="Unassembled WGS sequence"/>
</dbReference>
<accession>A0A031WIC2</accession>
<dbReference type="EMBL" id="CAADAN010000003">
    <property type="protein sequence ID" value="VFD30897.1"/>
    <property type="molecule type" value="Genomic_DNA"/>
</dbReference>
<organism evidence="4">
    <name type="scientific">Clostridioides difficile</name>
    <name type="common">Peptoclostridium difficile</name>
    <dbReference type="NCBI Taxonomy" id="1496"/>
    <lineage>
        <taxon>Bacteria</taxon>
        <taxon>Bacillati</taxon>
        <taxon>Bacillota</taxon>
        <taxon>Clostridia</taxon>
        <taxon>Peptostreptococcales</taxon>
        <taxon>Peptostreptococcaceae</taxon>
        <taxon>Clostridioides</taxon>
    </lineage>
</organism>
<dbReference type="EMBL" id="FUPS01000017">
    <property type="protein sequence ID" value="SJT14107.1"/>
    <property type="molecule type" value="Genomic_DNA"/>
</dbReference>
<evidence type="ECO:0000313" key="11">
    <source>
        <dbReference type="Proteomes" id="UP000411588"/>
    </source>
</evidence>
<protein>
    <submittedName>
        <fullName evidence="5">DUF4363 family protein</fullName>
    </submittedName>
</protein>
<evidence type="ECO:0000313" key="8">
    <source>
        <dbReference type="EMBL" id="VHX93115.1"/>
    </source>
</evidence>
<evidence type="ECO:0000313" key="2">
    <source>
        <dbReference type="EMBL" id="CDS84278.1"/>
    </source>
</evidence>
<gene>
    <name evidence="4" type="ORF">BN1095_470028</name>
    <name evidence="3" type="ORF">BN1096_620135</name>
    <name evidence="2" type="ORF">BN1097_250137</name>
    <name evidence="5" type="ORF">KRM00_002812</name>
    <name evidence="8" type="ORF">SAMEA1402366_00240</name>
    <name evidence="7" type="ORF">SAMEA1402399_01303</name>
    <name evidence="6" type="ORF">SAMEA3375112_03807</name>
</gene>
<dbReference type="InterPro" id="IPR025373">
    <property type="entry name" value="DUF4363"/>
</dbReference>
<dbReference type="OMA" id="MLIEHQE"/>
<reference evidence="4" key="1">
    <citation type="submission" date="2014-07" db="EMBL/GenBank/DDBJ databases">
        <authorList>
            <person name="Monot Marc"/>
        </authorList>
    </citation>
    <scope>NUCLEOTIDE SEQUENCE</scope>
    <source>
        <strain evidence="4">7032989</strain>
        <strain evidence="2">7032994</strain>
    </source>
</reference>
<reference evidence="8 10" key="3">
    <citation type="submission" date="2019-04" db="EMBL/GenBank/DDBJ databases">
        <authorList>
            <consortium name="Pathogen Informatics"/>
        </authorList>
    </citation>
    <scope>NUCLEOTIDE SEQUENCE [LARGE SCALE GENOMIC DNA]</scope>
    <source>
        <strain evidence="7">Clo34</strain>
        <strain evidence="11">clo34</strain>
        <strain evidence="10">tl291</strain>
        <strain evidence="8">Tl291</strain>
        <strain evidence="6 9">VRECD0157</strain>
    </source>
</reference>
<dbReference type="EMBL" id="CAAJVP010000001">
    <property type="protein sequence ID" value="VHX93115.1"/>
    <property type="molecule type" value="Genomic_DNA"/>
</dbReference>
<dbReference type="EMBL" id="LK932516">
    <property type="protein sequence ID" value="CDS87627.1"/>
    <property type="molecule type" value="Genomic_DNA"/>
</dbReference>
<name>A0A031WIC2_CLODI</name>
<dbReference type="EMBL" id="DAEPXK010000034">
    <property type="protein sequence ID" value="HBH1543287.1"/>
    <property type="molecule type" value="Genomic_DNA"/>
</dbReference>
<reference evidence="5" key="2">
    <citation type="journal article" date="2018" name="Genome Biol.">
        <title>SKESA: strategic k-mer extension for scrupulous assemblies.</title>
        <authorList>
            <person name="Souvorov A."/>
            <person name="Agarwala R."/>
            <person name="Lipman D.J."/>
        </authorList>
    </citation>
    <scope>NUCLEOTIDE SEQUENCE</scope>
    <source>
        <strain evidence="5">HN1000</strain>
    </source>
</reference>
<sequence length="126" mass="15074">MKSTTFVILWTILFVLFGFYVNNKLYDFTEGYKDNISVLEKSIENEDWEKAQKEADSISTSWNKEKNHWYKVLNHEYFDEIGLRFNILDKAIYTENKLKSLEEVESIKTYLGNIIESVKFDVNYIF</sequence>
<dbReference type="EMBL" id="LK932360">
    <property type="protein sequence ID" value="CDS84278.1"/>
    <property type="molecule type" value="Genomic_DNA"/>
</dbReference>
<keyword evidence="1" id="KW-1133">Transmembrane helix</keyword>
<evidence type="ECO:0000313" key="3">
    <source>
        <dbReference type="EMBL" id="CDS87627.1"/>
    </source>
</evidence>
<dbReference type="RefSeq" id="WP_003439516.1">
    <property type="nucleotide sequence ID" value="NZ_AP031492.1"/>
</dbReference>
<dbReference type="Proteomes" id="UP000372533">
    <property type="component" value="Unassembled WGS sequence"/>
</dbReference>
<evidence type="ECO:0000313" key="6">
    <source>
        <dbReference type="EMBL" id="SJT14107.1"/>
    </source>
</evidence>
<evidence type="ECO:0000313" key="10">
    <source>
        <dbReference type="Proteomes" id="UP000372533"/>
    </source>
</evidence>
<dbReference type="Proteomes" id="UP000189137">
    <property type="component" value="Unassembled WGS sequence"/>
</dbReference>
<keyword evidence="1" id="KW-0472">Membrane</keyword>
<dbReference type="GeneID" id="66354204"/>
<dbReference type="EMBL" id="LK933149">
    <property type="protein sequence ID" value="CDT41473.1"/>
    <property type="molecule type" value="Genomic_DNA"/>
</dbReference>
<dbReference type="Proteomes" id="UP000411588">
    <property type="component" value="Unassembled WGS sequence"/>
</dbReference>
<dbReference type="AlphaFoldDB" id="A0A031WIC2"/>
<evidence type="ECO:0000313" key="4">
    <source>
        <dbReference type="EMBL" id="CDT41473.1"/>
    </source>
</evidence>
<reference evidence="5" key="4">
    <citation type="submission" date="2021-06" db="EMBL/GenBank/DDBJ databases">
        <authorList>
            <consortium name="NCBI Pathogen Detection Project"/>
        </authorList>
    </citation>
    <scope>NUCLEOTIDE SEQUENCE</scope>
    <source>
        <strain evidence="5">HN1000</strain>
    </source>
</reference>
<evidence type="ECO:0000313" key="5">
    <source>
        <dbReference type="EMBL" id="HBH1543287.1"/>
    </source>
</evidence>
<dbReference type="KEGG" id="pdf:CD630DERM_17880"/>
<evidence type="ECO:0000256" key="1">
    <source>
        <dbReference type="SAM" id="Phobius"/>
    </source>
</evidence>
<dbReference type="PATRIC" id="fig|1496.1373.peg.2146"/>
<keyword evidence="1" id="KW-0812">Transmembrane</keyword>
<dbReference type="Pfam" id="PF14276">
    <property type="entry name" value="DUF4363"/>
    <property type="match status" value="1"/>
</dbReference>
<evidence type="ECO:0000313" key="7">
    <source>
        <dbReference type="EMBL" id="VFD30897.1"/>
    </source>
</evidence>
<evidence type="ECO:0000313" key="9">
    <source>
        <dbReference type="Proteomes" id="UP000189137"/>
    </source>
</evidence>